<keyword evidence="2" id="KW-0732">Signal</keyword>
<feature type="signal peptide" evidence="2">
    <location>
        <begin position="1"/>
        <end position="21"/>
    </location>
</feature>
<feature type="chain" id="PRO_5031099086" description="VPLPA-CTERM sorting domain-containing protein" evidence="2">
    <location>
        <begin position="22"/>
        <end position="218"/>
    </location>
</feature>
<feature type="transmembrane region" description="Helical" evidence="1">
    <location>
        <begin position="195"/>
        <end position="214"/>
    </location>
</feature>
<keyword evidence="1" id="KW-0812">Transmembrane</keyword>
<dbReference type="Proteomes" id="UP000536835">
    <property type="component" value="Unassembled WGS sequence"/>
</dbReference>
<keyword evidence="4" id="KW-1185">Reference proteome</keyword>
<comment type="caution">
    <text evidence="3">The sequence shown here is derived from an EMBL/GenBank/DDBJ whole genome shotgun (WGS) entry which is preliminary data.</text>
</comment>
<evidence type="ECO:0000313" key="4">
    <source>
        <dbReference type="Proteomes" id="UP000536835"/>
    </source>
</evidence>
<name>A0A7Y3RKP9_9PROT</name>
<sequence length="218" mass="21849">MKKITALAAALGALTITAAHAASLTIAPDADGTVQVFGGDSVITDDASLNVTQSGGLARNAIFEFDLSGIGDDATITGATFSITLSRFVSNTGGNPAAVDLFAYGGDGVIDISDFGAAGAQVVDTTIPAGGSGGTVFDFTFTDVATLQSLLVSDLLTLRMETDSFASIAIQALEASNGGAASLTINFDVPNGPAIPIPAAAWLFAAGLGGILRFRSKR</sequence>
<keyword evidence="1" id="KW-0472">Membrane</keyword>
<evidence type="ECO:0000313" key="3">
    <source>
        <dbReference type="EMBL" id="NNU15854.1"/>
    </source>
</evidence>
<protein>
    <recommendedName>
        <fullName evidence="5">VPLPA-CTERM sorting domain-containing protein</fullName>
    </recommendedName>
</protein>
<evidence type="ECO:0000256" key="2">
    <source>
        <dbReference type="SAM" id="SignalP"/>
    </source>
</evidence>
<dbReference type="AlphaFoldDB" id="A0A7Y3RKP9"/>
<organism evidence="3 4">
    <name type="scientific">Parvularcula mediterranea</name>
    <dbReference type="NCBI Taxonomy" id="2732508"/>
    <lineage>
        <taxon>Bacteria</taxon>
        <taxon>Pseudomonadati</taxon>
        <taxon>Pseudomonadota</taxon>
        <taxon>Alphaproteobacteria</taxon>
        <taxon>Parvularculales</taxon>
        <taxon>Parvularculaceae</taxon>
        <taxon>Parvularcula</taxon>
    </lineage>
</organism>
<gene>
    <name evidence="3" type="ORF">HK107_05905</name>
</gene>
<keyword evidence="1" id="KW-1133">Transmembrane helix</keyword>
<evidence type="ECO:0008006" key="5">
    <source>
        <dbReference type="Google" id="ProtNLM"/>
    </source>
</evidence>
<dbReference type="EMBL" id="JABFCX010000002">
    <property type="protein sequence ID" value="NNU15854.1"/>
    <property type="molecule type" value="Genomic_DNA"/>
</dbReference>
<dbReference type="RefSeq" id="WP_173197625.1">
    <property type="nucleotide sequence ID" value="NZ_JABFCX010000002.1"/>
</dbReference>
<proteinExistence type="predicted"/>
<evidence type="ECO:0000256" key="1">
    <source>
        <dbReference type="SAM" id="Phobius"/>
    </source>
</evidence>
<reference evidence="3 4" key="1">
    <citation type="submission" date="2020-05" db="EMBL/GenBank/DDBJ databases">
        <title>Parvularcula mediterraneae sp. nov., isolated from polypropylene straw from shallow seawater of the seashore of Laganas in Zakynthos island, Greece.</title>
        <authorList>
            <person name="Szabo I."/>
            <person name="Al-Omari J."/>
            <person name="Rado J."/>
            <person name="Szerdahelyi G.S."/>
        </authorList>
    </citation>
    <scope>NUCLEOTIDE SEQUENCE [LARGE SCALE GENOMIC DNA]</scope>
    <source>
        <strain evidence="3 4">ZS-1/3</strain>
    </source>
</reference>
<accession>A0A7Y3RKP9</accession>